<dbReference type="KEGG" id="sxn:IAG42_24835"/>
<name>A0A7H1BCN6_9ACTN</name>
<feature type="signal peptide" evidence="1">
    <location>
        <begin position="1"/>
        <end position="32"/>
    </location>
</feature>
<sequence length="197" mass="19550">MRRMTRNTAVAAAAFAAAVGLSVSSASATAQAGYVVSPGGAFEANAVNPTLTVPGATLTCDSSHAAGTLQTASADGVGIGDINSIDFAGCNVNGIDFDVTPSALPWKINVTGMSSTTRADGTITGIVAQITGFGCEATFAGSVTGWYENGANILHVTGGGSLAAQDDANCLGLINPGDHAEFLGDYQLTSAQTISQG</sequence>
<keyword evidence="3" id="KW-1185">Reference proteome</keyword>
<evidence type="ECO:0000313" key="3">
    <source>
        <dbReference type="Proteomes" id="UP000516428"/>
    </source>
</evidence>
<proteinExistence type="predicted"/>
<evidence type="ECO:0008006" key="4">
    <source>
        <dbReference type="Google" id="ProtNLM"/>
    </source>
</evidence>
<evidence type="ECO:0000313" key="2">
    <source>
        <dbReference type="EMBL" id="QNS06491.1"/>
    </source>
</evidence>
<accession>A0A7H1BCN6</accession>
<evidence type="ECO:0000256" key="1">
    <source>
        <dbReference type="SAM" id="SignalP"/>
    </source>
</evidence>
<reference evidence="2 3" key="1">
    <citation type="submission" date="2020-09" db="EMBL/GenBank/DDBJ databases">
        <title>A novel species.</title>
        <authorList>
            <person name="Gao J."/>
        </authorList>
    </citation>
    <scope>NUCLEOTIDE SEQUENCE [LARGE SCALE GENOMIC DNA]</scope>
    <source>
        <strain evidence="2 3">CRXT-Y-14</strain>
    </source>
</reference>
<gene>
    <name evidence="2" type="ORF">IAG42_24835</name>
</gene>
<dbReference type="AlphaFoldDB" id="A0A7H1BCN6"/>
<dbReference type="Proteomes" id="UP000516428">
    <property type="component" value="Chromosome"/>
</dbReference>
<protein>
    <recommendedName>
        <fullName evidence="4">Secreted protein</fullName>
    </recommendedName>
</protein>
<dbReference type="EMBL" id="CP061281">
    <property type="protein sequence ID" value="QNS06491.1"/>
    <property type="molecule type" value="Genomic_DNA"/>
</dbReference>
<keyword evidence="1" id="KW-0732">Signal</keyword>
<feature type="chain" id="PRO_5038350364" description="Secreted protein" evidence="1">
    <location>
        <begin position="33"/>
        <end position="197"/>
    </location>
</feature>
<organism evidence="2 3">
    <name type="scientific">Streptomyces xanthii</name>
    <dbReference type="NCBI Taxonomy" id="2768069"/>
    <lineage>
        <taxon>Bacteria</taxon>
        <taxon>Bacillati</taxon>
        <taxon>Actinomycetota</taxon>
        <taxon>Actinomycetes</taxon>
        <taxon>Kitasatosporales</taxon>
        <taxon>Streptomycetaceae</taxon>
        <taxon>Streptomyces</taxon>
    </lineage>
</organism>